<name>A0A498JTR8_MALDO</name>
<organism evidence="2 3">
    <name type="scientific">Malus domestica</name>
    <name type="common">Apple</name>
    <name type="synonym">Pyrus malus</name>
    <dbReference type="NCBI Taxonomy" id="3750"/>
    <lineage>
        <taxon>Eukaryota</taxon>
        <taxon>Viridiplantae</taxon>
        <taxon>Streptophyta</taxon>
        <taxon>Embryophyta</taxon>
        <taxon>Tracheophyta</taxon>
        <taxon>Spermatophyta</taxon>
        <taxon>Magnoliopsida</taxon>
        <taxon>eudicotyledons</taxon>
        <taxon>Gunneridae</taxon>
        <taxon>Pentapetalae</taxon>
        <taxon>rosids</taxon>
        <taxon>fabids</taxon>
        <taxon>Rosales</taxon>
        <taxon>Rosaceae</taxon>
        <taxon>Amygdaloideae</taxon>
        <taxon>Maleae</taxon>
        <taxon>Malus</taxon>
    </lineage>
</organism>
<feature type="region of interest" description="Disordered" evidence="1">
    <location>
        <begin position="23"/>
        <end position="68"/>
    </location>
</feature>
<sequence>MWPSQILEPSSLALNWRRFSGYFRPSGPLDPSMRRDRTEWNGTRRDKTGQNGEGAKMPSDGNKEEEERDAEVIILCSTDVERVVPGDEAERKFIPNSSRAFHPF</sequence>
<keyword evidence="3" id="KW-1185">Reference proteome</keyword>
<gene>
    <name evidence="2" type="ORF">DVH24_035610</name>
</gene>
<comment type="caution">
    <text evidence="2">The sequence shown here is derived from an EMBL/GenBank/DDBJ whole genome shotgun (WGS) entry which is preliminary data.</text>
</comment>
<evidence type="ECO:0000313" key="2">
    <source>
        <dbReference type="EMBL" id="RXH96942.1"/>
    </source>
</evidence>
<protein>
    <submittedName>
        <fullName evidence="2">Uncharacterized protein</fullName>
    </submittedName>
</protein>
<dbReference type="EMBL" id="RDQH01000332">
    <property type="protein sequence ID" value="RXH96942.1"/>
    <property type="molecule type" value="Genomic_DNA"/>
</dbReference>
<dbReference type="AlphaFoldDB" id="A0A498JTR8"/>
<feature type="compositionally biased region" description="Basic and acidic residues" evidence="1">
    <location>
        <begin position="32"/>
        <end position="48"/>
    </location>
</feature>
<evidence type="ECO:0000313" key="3">
    <source>
        <dbReference type="Proteomes" id="UP000290289"/>
    </source>
</evidence>
<dbReference type="Proteomes" id="UP000290289">
    <property type="component" value="Chromosome 6"/>
</dbReference>
<accession>A0A498JTR8</accession>
<reference evidence="2 3" key="1">
    <citation type="submission" date="2018-10" db="EMBL/GenBank/DDBJ databases">
        <title>A high-quality apple genome assembly.</title>
        <authorList>
            <person name="Hu J."/>
        </authorList>
    </citation>
    <scope>NUCLEOTIDE SEQUENCE [LARGE SCALE GENOMIC DNA]</scope>
    <source>
        <strain evidence="3">cv. HFTH1</strain>
        <tissue evidence="2">Young leaf</tissue>
    </source>
</reference>
<evidence type="ECO:0000256" key="1">
    <source>
        <dbReference type="SAM" id="MobiDB-lite"/>
    </source>
</evidence>
<proteinExistence type="predicted"/>